<feature type="compositionally biased region" description="Low complexity" evidence="3">
    <location>
        <begin position="129"/>
        <end position="158"/>
    </location>
</feature>
<evidence type="ECO:0000313" key="6">
    <source>
        <dbReference type="Proteomes" id="UP000708208"/>
    </source>
</evidence>
<feature type="compositionally biased region" description="Low complexity" evidence="3">
    <location>
        <begin position="170"/>
        <end position="180"/>
    </location>
</feature>
<comment type="caution">
    <text evidence="5">The sequence shown here is derived from an EMBL/GenBank/DDBJ whole genome shotgun (WGS) entry which is preliminary data.</text>
</comment>
<keyword evidence="1 2" id="KW-0193">Cuticle</keyword>
<keyword evidence="6" id="KW-1185">Reference proteome</keyword>
<evidence type="ECO:0000313" key="5">
    <source>
        <dbReference type="EMBL" id="CAG7821506.1"/>
    </source>
</evidence>
<dbReference type="PANTHER" id="PTHR10380:SF173">
    <property type="entry name" value="CUTICULAR PROTEIN 47EF, ISOFORM C-RELATED"/>
    <property type="match status" value="1"/>
</dbReference>
<dbReference type="Proteomes" id="UP000708208">
    <property type="component" value="Unassembled WGS sequence"/>
</dbReference>
<proteinExistence type="predicted"/>
<dbReference type="PROSITE" id="PS51155">
    <property type="entry name" value="CHIT_BIND_RR_2"/>
    <property type="match status" value="1"/>
</dbReference>
<dbReference type="InterPro" id="IPR050468">
    <property type="entry name" value="Cuticle_Struct_Prot"/>
</dbReference>
<feature type="signal peptide" evidence="4">
    <location>
        <begin position="1"/>
        <end position="22"/>
    </location>
</feature>
<evidence type="ECO:0000256" key="4">
    <source>
        <dbReference type="SAM" id="SignalP"/>
    </source>
</evidence>
<dbReference type="GO" id="GO:0008010">
    <property type="term" value="F:structural constituent of chitin-based larval cuticle"/>
    <property type="evidence" value="ECO:0007669"/>
    <property type="project" value="TreeGrafter"/>
</dbReference>
<name>A0A8J2KP87_9HEXA</name>
<feature type="chain" id="PRO_5035324368" evidence="4">
    <location>
        <begin position="23"/>
        <end position="303"/>
    </location>
</feature>
<accession>A0A8J2KP87</accession>
<evidence type="ECO:0000256" key="1">
    <source>
        <dbReference type="ARBA" id="ARBA00022460"/>
    </source>
</evidence>
<dbReference type="OrthoDB" id="7255276at2759"/>
<dbReference type="PANTHER" id="PTHR10380">
    <property type="entry name" value="CUTICLE PROTEIN"/>
    <property type="match status" value="1"/>
</dbReference>
<dbReference type="EMBL" id="CAJVCH010513281">
    <property type="protein sequence ID" value="CAG7821506.1"/>
    <property type="molecule type" value="Genomic_DNA"/>
</dbReference>
<evidence type="ECO:0000256" key="3">
    <source>
        <dbReference type="SAM" id="MobiDB-lite"/>
    </source>
</evidence>
<gene>
    <name evidence="5" type="ORF">AFUS01_LOCUS31840</name>
</gene>
<dbReference type="InterPro" id="IPR031311">
    <property type="entry name" value="CHIT_BIND_RR_consensus"/>
</dbReference>
<organism evidence="5 6">
    <name type="scientific">Allacma fusca</name>
    <dbReference type="NCBI Taxonomy" id="39272"/>
    <lineage>
        <taxon>Eukaryota</taxon>
        <taxon>Metazoa</taxon>
        <taxon>Ecdysozoa</taxon>
        <taxon>Arthropoda</taxon>
        <taxon>Hexapoda</taxon>
        <taxon>Collembola</taxon>
        <taxon>Symphypleona</taxon>
        <taxon>Sminthuridae</taxon>
        <taxon>Allacma</taxon>
    </lineage>
</organism>
<dbReference type="PROSITE" id="PS00233">
    <property type="entry name" value="CHIT_BIND_RR_1"/>
    <property type="match status" value="1"/>
</dbReference>
<feature type="region of interest" description="Disordered" evidence="3">
    <location>
        <begin position="116"/>
        <end position="241"/>
    </location>
</feature>
<dbReference type="AlphaFoldDB" id="A0A8J2KP87"/>
<keyword evidence="4" id="KW-0732">Signal</keyword>
<reference evidence="5" key="1">
    <citation type="submission" date="2021-06" db="EMBL/GenBank/DDBJ databases">
        <authorList>
            <person name="Hodson N. C."/>
            <person name="Mongue J. A."/>
            <person name="Jaron S. K."/>
        </authorList>
    </citation>
    <scope>NUCLEOTIDE SEQUENCE</scope>
</reference>
<dbReference type="InterPro" id="IPR000618">
    <property type="entry name" value="Insect_cuticle"/>
</dbReference>
<protein>
    <submittedName>
        <fullName evidence="5">Uncharacterized protein</fullName>
    </submittedName>
</protein>
<feature type="compositionally biased region" description="Polar residues" evidence="3">
    <location>
        <begin position="181"/>
        <end position="203"/>
    </location>
</feature>
<sequence length="303" mass="32497">MFAQIISLTIVLSAGLLPGTECQRDADRNAFDILRYQNMPGADGNYSFGYKTSNGISVEEKGFVKNPEAPKDQQINVKTGCYSYTTPEGAFVSVVYIADELGYRPKTRITYPQDTARHQQHLQEPCGLGSSPSLGGSTSTTTTTTTTTTASPTQTTTPRKSRGLKFNQGSSTTSRTTPTSNKGLVSGNTTPKPSNTNNIIQGLTTQATSGGSTLSTTSITNTTTTTTESSIPTQDKTTINRQPKDSSNCICQSFTFELFDQSSVVVDYSRNSGLPTVTIYPYGSQNAYTRTVSPVDLSTVQTL</sequence>
<feature type="compositionally biased region" description="Low complexity" evidence="3">
    <location>
        <begin position="204"/>
        <end position="233"/>
    </location>
</feature>
<evidence type="ECO:0000256" key="2">
    <source>
        <dbReference type="PROSITE-ProRule" id="PRU00497"/>
    </source>
</evidence>
<dbReference type="Pfam" id="PF00379">
    <property type="entry name" value="Chitin_bind_4"/>
    <property type="match status" value="1"/>
</dbReference>
<dbReference type="GO" id="GO:0062129">
    <property type="term" value="C:chitin-based extracellular matrix"/>
    <property type="evidence" value="ECO:0007669"/>
    <property type="project" value="TreeGrafter"/>
</dbReference>